<proteinExistence type="predicted"/>
<dbReference type="Proteomes" id="UP000266673">
    <property type="component" value="Unassembled WGS sequence"/>
</dbReference>
<dbReference type="EMBL" id="QKWP01000719">
    <property type="protein sequence ID" value="RIB15826.1"/>
    <property type="molecule type" value="Genomic_DNA"/>
</dbReference>
<name>A0A397V962_9GLOM</name>
<sequence length="154" mass="18386">MTEPKKNKSKQTNLYISRLKEETSLVKPDYTPNIKIDNYQDWQQAMYNQVNRTNEHLQKETINQLIKSSIPGYDPQNSSFNEFSRWKKFYNHIVLLIENPKLQENNIPTDFCLNQFIGLGLTVNYLYQVEEDNFKSLLNEFVRYCIKKYSEKEG</sequence>
<protein>
    <submittedName>
        <fullName evidence="1">Uncharacterized protein</fullName>
    </submittedName>
</protein>
<organism evidence="1 2">
    <name type="scientific">Gigaspora rosea</name>
    <dbReference type="NCBI Taxonomy" id="44941"/>
    <lineage>
        <taxon>Eukaryota</taxon>
        <taxon>Fungi</taxon>
        <taxon>Fungi incertae sedis</taxon>
        <taxon>Mucoromycota</taxon>
        <taxon>Glomeromycotina</taxon>
        <taxon>Glomeromycetes</taxon>
        <taxon>Diversisporales</taxon>
        <taxon>Gigasporaceae</taxon>
        <taxon>Gigaspora</taxon>
    </lineage>
</organism>
<reference evidence="1 2" key="1">
    <citation type="submission" date="2018-06" db="EMBL/GenBank/DDBJ databases">
        <title>Comparative genomics reveals the genomic features of Rhizophagus irregularis, R. cerebriforme, R. diaphanum and Gigaspora rosea, and their symbiotic lifestyle signature.</title>
        <authorList>
            <person name="Morin E."/>
            <person name="San Clemente H."/>
            <person name="Chen E.C.H."/>
            <person name="De La Providencia I."/>
            <person name="Hainaut M."/>
            <person name="Kuo A."/>
            <person name="Kohler A."/>
            <person name="Murat C."/>
            <person name="Tang N."/>
            <person name="Roy S."/>
            <person name="Loubradou J."/>
            <person name="Henrissat B."/>
            <person name="Grigoriev I.V."/>
            <person name="Corradi N."/>
            <person name="Roux C."/>
            <person name="Martin F.M."/>
        </authorList>
    </citation>
    <scope>NUCLEOTIDE SEQUENCE [LARGE SCALE GENOMIC DNA]</scope>
    <source>
        <strain evidence="1 2">DAOM 194757</strain>
    </source>
</reference>
<evidence type="ECO:0000313" key="1">
    <source>
        <dbReference type="EMBL" id="RIB15826.1"/>
    </source>
</evidence>
<dbReference type="AlphaFoldDB" id="A0A397V962"/>
<evidence type="ECO:0000313" key="2">
    <source>
        <dbReference type="Proteomes" id="UP000266673"/>
    </source>
</evidence>
<gene>
    <name evidence="1" type="ORF">C2G38_2191502</name>
</gene>
<accession>A0A397V962</accession>
<dbReference type="OrthoDB" id="2323155at2759"/>
<keyword evidence="2" id="KW-1185">Reference proteome</keyword>
<comment type="caution">
    <text evidence="1">The sequence shown here is derived from an EMBL/GenBank/DDBJ whole genome shotgun (WGS) entry which is preliminary data.</text>
</comment>